<dbReference type="PANTHER" id="PTHR10696:SF51">
    <property type="entry name" value="TRIMETHYLLYSINE DIOXYGENASE, MITOCHONDRIAL"/>
    <property type="match status" value="1"/>
</dbReference>
<evidence type="ECO:0000256" key="7">
    <source>
        <dbReference type="ARBA" id="ARBA00022723"/>
    </source>
</evidence>
<evidence type="ECO:0000256" key="10">
    <source>
        <dbReference type="ARBA" id="ARBA00023002"/>
    </source>
</evidence>
<dbReference type="Gene3D" id="3.60.130.10">
    <property type="entry name" value="Clavaminate synthase-like"/>
    <property type="match status" value="1"/>
</dbReference>
<dbReference type="eggNOG" id="KOG3889">
    <property type="taxonomic scope" value="Eukaryota"/>
</dbReference>
<dbReference type="InParanoid" id="A7SLB9"/>
<comment type="cofactor">
    <cofactor evidence="1">
        <name>Fe(2+)</name>
        <dbReference type="ChEBI" id="CHEBI:29033"/>
    </cofactor>
</comment>
<evidence type="ECO:0000256" key="1">
    <source>
        <dbReference type="ARBA" id="ARBA00001954"/>
    </source>
</evidence>
<evidence type="ECO:0000256" key="2">
    <source>
        <dbReference type="ARBA" id="ARBA00001961"/>
    </source>
</evidence>
<dbReference type="GO" id="GO:0005739">
    <property type="term" value="C:mitochondrion"/>
    <property type="evidence" value="ECO:0000318"/>
    <property type="project" value="GO_Central"/>
</dbReference>
<dbReference type="HOGENOM" id="CLU_021859_2_0_1"/>
<gene>
    <name evidence="19" type="ORF">NEMVEDRAFT_v1g122521</name>
</gene>
<dbReference type="GO" id="GO:0045329">
    <property type="term" value="P:carnitine biosynthetic process"/>
    <property type="evidence" value="ECO:0000318"/>
    <property type="project" value="GO_Central"/>
</dbReference>
<feature type="non-terminal residue" evidence="19">
    <location>
        <position position="1"/>
    </location>
</feature>
<comment type="function">
    <text evidence="15">Converts trimethyllysine (TML) into hydroxytrimethyllysine (HTML).</text>
</comment>
<dbReference type="OMA" id="EKVCIQP"/>
<proteinExistence type="inferred from homology"/>
<feature type="domain" description="TauD/TfdA-like" evidence="17">
    <location>
        <begin position="95"/>
        <end position="333"/>
    </location>
</feature>
<comment type="pathway">
    <text evidence="3">Amine and polyamine biosynthesis; carnitine biosynthesis.</text>
</comment>
<comment type="similarity">
    <text evidence="4">Belongs to the gamma-BBH/TMLD family.</text>
</comment>
<evidence type="ECO:0000256" key="12">
    <source>
        <dbReference type="ARBA" id="ARBA00030363"/>
    </source>
</evidence>
<dbReference type="Pfam" id="PF02668">
    <property type="entry name" value="TauD"/>
    <property type="match status" value="1"/>
</dbReference>
<protein>
    <recommendedName>
        <fullName evidence="6">Trimethyllysine dioxygenase, mitochondrial</fullName>
        <ecNumber evidence="5">1.14.11.8</ecNumber>
    </recommendedName>
    <alternativeName>
        <fullName evidence="13">Epsilon-trimethyllysine 2-oxoglutarate dioxygenase</fullName>
    </alternativeName>
    <alternativeName>
        <fullName evidence="12">TML hydroxylase</fullName>
    </alternativeName>
    <alternativeName>
        <fullName evidence="14">TML-alpha-ketoglutarate dioxygenase</fullName>
    </alternativeName>
</protein>
<evidence type="ECO:0000259" key="18">
    <source>
        <dbReference type="Pfam" id="PF06155"/>
    </source>
</evidence>
<dbReference type="InterPro" id="IPR012776">
    <property type="entry name" value="Trimethyllysine_dOase"/>
</dbReference>
<dbReference type="InterPro" id="IPR042098">
    <property type="entry name" value="TauD-like_sf"/>
</dbReference>
<dbReference type="AlphaFoldDB" id="A7SLB9"/>
<dbReference type="FunFam" id="3.60.130.10:FF:000001">
    <property type="entry name" value="Trimethyllysine dioxygenase, mitochondrial"/>
    <property type="match status" value="1"/>
</dbReference>
<accession>A7SLB9</accession>
<dbReference type="GO" id="GO:0050353">
    <property type="term" value="F:trimethyllysine dioxygenase activity"/>
    <property type="evidence" value="ECO:0007669"/>
    <property type="project" value="UniProtKB-EC"/>
</dbReference>
<dbReference type="STRING" id="45351.A7SLB9"/>
<evidence type="ECO:0000256" key="13">
    <source>
        <dbReference type="ARBA" id="ARBA00031778"/>
    </source>
</evidence>
<keyword evidence="7" id="KW-0479">Metal-binding</keyword>
<keyword evidence="8" id="KW-0124">Carnitine biosynthesis</keyword>
<evidence type="ECO:0000256" key="3">
    <source>
        <dbReference type="ARBA" id="ARBA00005022"/>
    </source>
</evidence>
<dbReference type="GO" id="GO:0005506">
    <property type="term" value="F:iron ion binding"/>
    <property type="evidence" value="ECO:0007669"/>
    <property type="project" value="InterPro"/>
</dbReference>
<comment type="cofactor">
    <cofactor evidence="2">
        <name>L-ascorbate</name>
        <dbReference type="ChEBI" id="CHEBI:38290"/>
    </cofactor>
</comment>
<evidence type="ECO:0000256" key="8">
    <source>
        <dbReference type="ARBA" id="ARBA00022873"/>
    </source>
</evidence>
<dbReference type="InterPro" id="IPR010376">
    <property type="entry name" value="GBBH-like_N"/>
</dbReference>
<dbReference type="NCBIfam" id="TIGR02410">
    <property type="entry name" value="carnitine_TMLD"/>
    <property type="match status" value="1"/>
</dbReference>
<organism evidence="19 20">
    <name type="scientific">Nematostella vectensis</name>
    <name type="common">Starlet sea anemone</name>
    <dbReference type="NCBI Taxonomy" id="45351"/>
    <lineage>
        <taxon>Eukaryota</taxon>
        <taxon>Metazoa</taxon>
        <taxon>Cnidaria</taxon>
        <taxon>Anthozoa</taxon>
        <taxon>Hexacorallia</taxon>
        <taxon>Actiniaria</taxon>
        <taxon>Edwardsiidae</taxon>
        <taxon>Nematostella</taxon>
    </lineage>
</organism>
<keyword evidence="9" id="KW-0223">Dioxygenase</keyword>
<evidence type="ECO:0000256" key="14">
    <source>
        <dbReference type="ARBA" id="ARBA00032283"/>
    </source>
</evidence>
<dbReference type="Gene3D" id="3.30.2020.30">
    <property type="match status" value="1"/>
</dbReference>
<sequence>FHHIWLRDHCLCKECLNPATHQREVDILKLQLNMAPPKVRVVSDTVELLWSDGHATDYKSSWLAQHAYKGNKKLRVKEELFLWDKERINSTTLPEFSFDAVTTNKKDLFEISKAIIKYGFAFVNDTPTELSAVEKLAKSLGCFVRETHFGRLWAFSNEVMDHADTAYTSGFLHAHNDNTYYTSPAGLQMLHCVHHDGKGGESLLVDGFNAANELKKEHPGAYTFLTTKVLPYRYIDSERHLKAFGPTIELDPFSKDFHQIRYNHYDRAVIDCLESDDVPSYYKAIQAYAEILRRPESEYWFKLVPGQLMVMGNWRVMHGRNRFTGRRDMQGCYVDKD</sequence>
<name>A7SLB9_NEMVE</name>
<keyword evidence="20" id="KW-1185">Reference proteome</keyword>
<evidence type="ECO:0000256" key="6">
    <source>
        <dbReference type="ARBA" id="ARBA00016835"/>
    </source>
</evidence>
<evidence type="ECO:0000256" key="9">
    <source>
        <dbReference type="ARBA" id="ARBA00022964"/>
    </source>
</evidence>
<dbReference type="SUPFAM" id="SSF51197">
    <property type="entry name" value="Clavaminate synthase-like"/>
    <property type="match status" value="1"/>
</dbReference>
<dbReference type="CDD" id="cd00250">
    <property type="entry name" value="CAS_like"/>
    <property type="match status" value="1"/>
</dbReference>
<dbReference type="FunCoup" id="A7SLB9">
    <property type="interactions" value="12"/>
</dbReference>
<dbReference type="OrthoDB" id="408743at2759"/>
<evidence type="ECO:0000313" key="20">
    <source>
        <dbReference type="Proteomes" id="UP000001593"/>
    </source>
</evidence>
<reference evidence="19 20" key="1">
    <citation type="journal article" date="2007" name="Science">
        <title>Sea anemone genome reveals ancestral eumetazoan gene repertoire and genomic organization.</title>
        <authorList>
            <person name="Putnam N.H."/>
            <person name="Srivastava M."/>
            <person name="Hellsten U."/>
            <person name="Dirks B."/>
            <person name="Chapman J."/>
            <person name="Salamov A."/>
            <person name="Terry A."/>
            <person name="Shapiro H."/>
            <person name="Lindquist E."/>
            <person name="Kapitonov V.V."/>
            <person name="Jurka J."/>
            <person name="Genikhovich G."/>
            <person name="Grigoriev I.V."/>
            <person name="Lucas S.M."/>
            <person name="Steele R.E."/>
            <person name="Finnerty J.R."/>
            <person name="Technau U."/>
            <person name="Martindale M.Q."/>
            <person name="Rokhsar D.S."/>
        </authorList>
    </citation>
    <scope>NUCLEOTIDE SEQUENCE [LARGE SCALE GENOMIC DNA]</scope>
    <source>
        <strain evidence="20">CH2 X CH6</strain>
    </source>
</reference>
<dbReference type="PANTHER" id="PTHR10696">
    <property type="entry name" value="GAMMA-BUTYROBETAINE HYDROXYLASE-RELATED"/>
    <property type="match status" value="1"/>
</dbReference>
<dbReference type="EMBL" id="DS469697">
    <property type="protein sequence ID" value="EDO35490.1"/>
    <property type="molecule type" value="Genomic_DNA"/>
</dbReference>
<feature type="non-terminal residue" evidence="19">
    <location>
        <position position="337"/>
    </location>
</feature>
<evidence type="ECO:0000313" key="19">
    <source>
        <dbReference type="EMBL" id="EDO35490.1"/>
    </source>
</evidence>
<keyword evidence="10" id="KW-0560">Oxidoreductase</keyword>
<dbReference type="EC" id="1.14.11.8" evidence="5"/>
<dbReference type="PhylomeDB" id="A7SLB9"/>
<dbReference type="InterPro" id="IPR038492">
    <property type="entry name" value="GBBH-like_N_sf"/>
</dbReference>
<evidence type="ECO:0000259" key="17">
    <source>
        <dbReference type="Pfam" id="PF02668"/>
    </source>
</evidence>
<feature type="domain" description="Gamma-butyrobetaine hydroxylase-like N-terminal" evidence="18">
    <location>
        <begin position="1"/>
        <end position="63"/>
    </location>
</feature>
<comment type="catalytic activity">
    <reaction evidence="16">
        <text>N(6),N(6),N(6)-trimethyl-L-lysine + 2-oxoglutarate + O2 = (3S)-3-hydroxy-N(6),N(6),N(6)-trimethyl-L-lysine + succinate + CO2</text>
        <dbReference type="Rhea" id="RHEA:14181"/>
        <dbReference type="ChEBI" id="CHEBI:15379"/>
        <dbReference type="ChEBI" id="CHEBI:16526"/>
        <dbReference type="ChEBI" id="CHEBI:16810"/>
        <dbReference type="ChEBI" id="CHEBI:30031"/>
        <dbReference type="ChEBI" id="CHEBI:58100"/>
        <dbReference type="ChEBI" id="CHEBI:141499"/>
        <dbReference type="EC" id="1.14.11.8"/>
    </reaction>
</comment>
<evidence type="ECO:0000256" key="15">
    <source>
        <dbReference type="ARBA" id="ARBA00046008"/>
    </source>
</evidence>
<dbReference type="Pfam" id="PF06155">
    <property type="entry name" value="GBBH-like_N"/>
    <property type="match status" value="1"/>
</dbReference>
<evidence type="ECO:0000256" key="11">
    <source>
        <dbReference type="ARBA" id="ARBA00023004"/>
    </source>
</evidence>
<dbReference type="UniPathway" id="UPA00118"/>
<keyword evidence="11" id="KW-0408">Iron</keyword>
<dbReference type="Proteomes" id="UP000001593">
    <property type="component" value="Unassembled WGS sequence"/>
</dbReference>
<dbReference type="KEGG" id="nve:5506894"/>
<dbReference type="FunFam" id="3.30.2020.30:FF:000002">
    <property type="entry name" value="Putative gamma-butyrobetaine dioxygenase"/>
    <property type="match status" value="1"/>
</dbReference>
<evidence type="ECO:0000256" key="5">
    <source>
        <dbReference type="ARBA" id="ARBA00012267"/>
    </source>
</evidence>
<evidence type="ECO:0000256" key="4">
    <source>
        <dbReference type="ARBA" id="ARBA00008654"/>
    </source>
</evidence>
<dbReference type="InterPro" id="IPR003819">
    <property type="entry name" value="TauD/TfdA-like"/>
</dbReference>
<evidence type="ECO:0000256" key="16">
    <source>
        <dbReference type="ARBA" id="ARBA00049334"/>
    </source>
</evidence>
<dbReference type="InterPro" id="IPR050411">
    <property type="entry name" value="AlphaKG_dependent_hydroxylases"/>
</dbReference>